<accession>A0A6G1GRN1</accession>
<dbReference type="InterPro" id="IPR014480">
    <property type="entry name" value="Mannan-1_6-alpha_mannosidase"/>
</dbReference>
<dbReference type="PIRSF" id="PIRSF016302">
    <property type="entry name" value="Man_a_manosd"/>
    <property type="match status" value="1"/>
</dbReference>
<feature type="signal peptide" evidence="12">
    <location>
        <begin position="1"/>
        <end position="19"/>
    </location>
</feature>
<evidence type="ECO:0000256" key="7">
    <source>
        <dbReference type="ARBA" id="ARBA00023136"/>
    </source>
</evidence>
<evidence type="ECO:0000256" key="2">
    <source>
        <dbReference type="ARBA" id="ARBA00004308"/>
    </source>
</evidence>
<dbReference type="GO" id="GO:0016052">
    <property type="term" value="P:carbohydrate catabolic process"/>
    <property type="evidence" value="ECO:0007669"/>
    <property type="project" value="InterPro"/>
</dbReference>
<feature type="compositionally biased region" description="Low complexity" evidence="11">
    <location>
        <begin position="391"/>
        <end position="410"/>
    </location>
</feature>
<comment type="similarity">
    <text evidence="3 10">Belongs to the glycosyl hydrolase 76 family.</text>
</comment>
<dbReference type="SUPFAM" id="SSF48208">
    <property type="entry name" value="Six-hairpin glycosidases"/>
    <property type="match status" value="1"/>
</dbReference>
<evidence type="ECO:0000256" key="10">
    <source>
        <dbReference type="PIRNR" id="PIRNR016302"/>
    </source>
</evidence>
<comment type="subcellular location">
    <subcellularLocation>
        <location evidence="2">Endomembrane system</location>
    </subcellularLocation>
</comment>
<gene>
    <name evidence="13" type="ORF">K402DRAFT_396392</name>
</gene>
<evidence type="ECO:0000256" key="11">
    <source>
        <dbReference type="SAM" id="MobiDB-lite"/>
    </source>
</evidence>
<name>A0A6G1GRN1_9PEZI</name>
<evidence type="ECO:0000256" key="4">
    <source>
        <dbReference type="ARBA" id="ARBA00012350"/>
    </source>
</evidence>
<dbReference type="GO" id="GO:0008496">
    <property type="term" value="F:mannan endo-1,6-alpha-mannosidase activity"/>
    <property type="evidence" value="ECO:0007669"/>
    <property type="project" value="UniProtKB-UniRule"/>
</dbReference>
<dbReference type="Proteomes" id="UP000800041">
    <property type="component" value="Unassembled WGS sequence"/>
</dbReference>
<proteinExistence type="inferred from homology"/>
<dbReference type="GO" id="GO:0012505">
    <property type="term" value="C:endomembrane system"/>
    <property type="evidence" value="ECO:0007669"/>
    <property type="project" value="UniProtKB-SubCell"/>
</dbReference>
<evidence type="ECO:0000256" key="12">
    <source>
        <dbReference type="SAM" id="SignalP"/>
    </source>
</evidence>
<dbReference type="AlphaFoldDB" id="A0A6G1GRN1"/>
<evidence type="ECO:0000256" key="1">
    <source>
        <dbReference type="ARBA" id="ARBA00001452"/>
    </source>
</evidence>
<dbReference type="OrthoDB" id="4187847at2759"/>
<evidence type="ECO:0000256" key="9">
    <source>
        <dbReference type="ARBA" id="ARBA00023295"/>
    </source>
</evidence>
<dbReference type="InterPro" id="IPR008928">
    <property type="entry name" value="6-hairpin_glycosidase_sf"/>
</dbReference>
<keyword evidence="14" id="KW-1185">Reference proteome</keyword>
<evidence type="ECO:0000256" key="8">
    <source>
        <dbReference type="ARBA" id="ARBA00023180"/>
    </source>
</evidence>
<keyword evidence="8" id="KW-0325">Glycoprotein</keyword>
<sequence length="446" mass="47162">MRGFTISCVALALASGSSAQLNLDVSSQDSISSAARAIAGSVVDLYKKTSDREGAIGVFGRPYYWWESGLAWNSLIGYWYLTGDAQYNDLISESLLAQIGPNSDYMVPNITNTEANDDQATWALAALTAEEFNFPKPVSGPTTWQSLAVSVFNTQIARWDAETCAGGLRWQIFAFNNGYNYKNSFSAATFFQLAARLALQTGNQTYADWASQQYTWLNEIDLIDDRFRVFDGTEVTTNCSSVNHLQWSANAGTLLHGAAAMYNMTSSPEWRSVVAGLLNSTASTFFEDNVMFEAACEPSGNCNTDQLAYKGILARAMALTSQLAPFTASTISPLLRASAEGAAAACQNDIDGIVCGTSWTGGGLNGDEGLSQDISALEVVQANLIPRAAAPEGAAGTATTGGNETSTVTGPRGGTSSVVPTGEGNGVFVGVTSIVVLATLVVQMLV</sequence>
<dbReference type="PANTHER" id="PTHR12145:SF36">
    <property type="entry name" value="MANNAN ENDO-1,6-ALPHA-MANNOSIDASE DCW1"/>
    <property type="match status" value="1"/>
</dbReference>
<evidence type="ECO:0000256" key="5">
    <source>
        <dbReference type="ARBA" id="ARBA00022729"/>
    </source>
</evidence>
<dbReference type="Pfam" id="PF03663">
    <property type="entry name" value="Glyco_hydro_76"/>
    <property type="match status" value="1"/>
</dbReference>
<feature type="region of interest" description="Disordered" evidence="11">
    <location>
        <begin position="391"/>
        <end position="419"/>
    </location>
</feature>
<dbReference type="InterPro" id="IPR005198">
    <property type="entry name" value="Glyco_hydro_76"/>
</dbReference>
<keyword evidence="7" id="KW-0472">Membrane</keyword>
<keyword evidence="5 12" id="KW-0732">Signal</keyword>
<feature type="chain" id="PRO_5026351170" description="Mannan endo-1,6-alpha-mannosidase" evidence="12">
    <location>
        <begin position="20"/>
        <end position="446"/>
    </location>
</feature>
<evidence type="ECO:0000256" key="6">
    <source>
        <dbReference type="ARBA" id="ARBA00022801"/>
    </source>
</evidence>
<dbReference type="PANTHER" id="PTHR12145">
    <property type="entry name" value="MANNAN ENDO-1,6-ALPHA-MANNOSIDASE DCW1"/>
    <property type="match status" value="1"/>
</dbReference>
<evidence type="ECO:0000256" key="3">
    <source>
        <dbReference type="ARBA" id="ARBA00009699"/>
    </source>
</evidence>
<protein>
    <recommendedName>
        <fullName evidence="4 10">Mannan endo-1,6-alpha-mannosidase</fullName>
        <ecNumber evidence="4 10">3.2.1.101</ecNumber>
    </recommendedName>
</protein>
<evidence type="ECO:0000313" key="13">
    <source>
        <dbReference type="EMBL" id="KAF1983636.1"/>
    </source>
</evidence>
<keyword evidence="9 10" id="KW-0326">Glycosidase</keyword>
<keyword evidence="6 10" id="KW-0378">Hydrolase</keyword>
<dbReference type="EMBL" id="ML977173">
    <property type="protein sequence ID" value="KAF1983636.1"/>
    <property type="molecule type" value="Genomic_DNA"/>
</dbReference>
<dbReference type="FunFam" id="1.50.10.20:FF:000006">
    <property type="entry name" value="Mannan endo-1,6-alpha-mannosidase"/>
    <property type="match status" value="1"/>
</dbReference>
<dbReference type="GO" id="GO:0009272">
    <property type="term" value="P:fungal-type cell wall biogenesis"/>
    <property type="evidence" value="ECO:0007669"/>
    <property type="project" value="TreeGrafter"/>
</dbReference>
<dbReference type="Gene3D" id="1.50.10.20">
    <property type="match status" value="1"/>
</dbReference>
<dbReference type="EC" id="3.2.1.101" evidence="4 10"/>
<comment type="catalytic activity">
    <reaction evidence="1 10">
        <text>Random hydrolysis of (1-&gt;6)-alpha-D-mannosidic linkages in unbranched (1-&gt;6)-mannans.</text>
        <dbReference type="EC" id="3.2.1.101"/>
    </reaction>
</comment>
<reference evidence="13" key="1">
    <citation type="journal article" date="2020" name="Stud. Mycol.">
        <title>101 Dothideomycetes genomes: a test case for predicting lifestyles and emergence of pathogens.</title>
        <authorList>
            <person name="Haridas S."/>
            <person name="Albert R."/>
            <person name="Binder M."/>
            <person name="Bloem J."/>
            <person name="Labutti K."/>
            <person name="Salamov A."/>
            <person name="Andreopoulos B."/>
            <person name="Baker S."/>
            <person name="Barry K."/>
            <person name="Bills G."/>
            <person name="Bluhm B."/>
            <person name="Cannon C."/>
            <person name="Castanera R."/>
            <person name="Culley D."/>
            <person name="Daum C."/>
            <person name="Ezra D."/>
            <person name="Gonzalez J."/>
            <person name="Henrissat B."/>
            <person name="Kuo A."/>
            <person name="Liang C."/>
            <person name="Lipzen A."/>
            <person name="Lutzoni F."/>
            <person name="Magnuson J."/>
            <person name="Mondo S."/>
            <person name="Nolan M."/>
            <person name="Ohm R."/>
            <person name="Pangilinan J."/>
            <person name="Park H.-J."/>
            <person name="Ramirez L."/>
            <person name="Alfaro M."/>
            <person name="Sun H."/>
            <person name="Tritt A."/>
            <person name="Yoshinaga Y."/>
            <person name="Zwiers L.-H."/>
            <person name="Turgeon B."/>
            <person name="Goodwin S."/>
            <person name="Spatafora J."/>
            <person name="Crous P."/>
            <person name="Grigoriev I."/>
        </authorList>
    </citation>
    <scope>NUCLEOTIDE SEQUENCE</scope>
    <source>
        <strain evidence="13">CBS 113979</strain>
    </source>
</reference>
<evidence type="ECO:0000313" key="14">
    <source>
        <dbReference type="Proteomes" id="UP000800041"/>
    </source>
</evidence>
<organism evidence="13 14">
    <name type="scientific">Aulographum hederae CBS 113979</name>
    <dbReference type="NCBI Taxonomy" id="1176131"/>
    <lineage>
        <taxon>Eukaryota</taxon>
        <taxon>Fungi</taxon>
        <taxon>Dikarya</taxon>
        <taxon>Ascomycota</taxon>
        <taxon>Pezizomycotina</taxon>
        <taxon>Dothideomycetes</taxon>
        <taxon>Pleosporomycetidae</taxon>
        <taxon>Aulographales</taxon>
        <taxon>Aulographaceae</taxon>
    </lineage>
</organism>